<feature type="binding site" evidence="6">
    <location>
        <begin position="531"/>
        <end position="532"/>
    </location>
    <ligand>
        <name>alpha-maltose 1-phosphate</name>
        <dbReference type="ChEBI" id="CHEBI:63576"/>
    </ligand>
</feature>
<dbReference type="Pfam" id="PF00128">
    <property type="entry name" value="Alpha-amylase"/>
    <property type="match status" value="1"/>
</dbReference>
<evidence type="ECO:0000256" key="4">
    <source>
        <dbReference type="ARBA" id="ARBA00023277"/>
    </source>
</evidence>
<dbReference type="PANTHER" id="PTHR47786:SF2">
    <property type="entry name" value="GLYCOSYL HYDROLASE FAMILY 13 CATALYTIC DOMAIN-CONTAINING PROTEIN"/>
    <property type="match status" value="1"/>
</dbReference>
<evidence type="ECO:0000313" key="9">
    <source>
        <dbReference type="Proteomes" id="UP000217289"/>
    </source>
</evidence>
<feature type="domain" description="Glycosyl hydrolase family 13 catalytic" evidence="7">
    <location>
        <begin position="211"/>
        <end position="556"/>
    </location>
</feature>
<dbReference type="Pfam" id="PF21702">
    <property type="entry name" value="GLGE_C"/>
    <property type="match status" value="1"/>
</dbReference>
<feature type="binding site" evidence="6">
    <location>
        <position position="259"/>
    </location>
    <ligand>
        <name>alpha-maltose 1-phosphate</name>
        <dbReference type="ChEBI" id="CHEBI:63576"/>
    </ligand>
</feature>
<dbReference type="InterPro" id="IPR006047">
    <property type="entry name" value="GH13_cat_dom"/>
</dbReference>
<evidence type="ECO:0000256" key="6">
    <source>
        <dbReference type="HAMAP-Rule" id="MF_02124"/>
    </source>
</evidence>
<dbReference type="InterPro" id="IPR017853">
    <property type="entry name" value="GH"/>
</dbReference>
<feature type="binding site" evidence="6">
    <location>
        <position position="354"/>
    </location>
    <ligand>
        <name>alpha-maltose 1-phosphate</name>
        <dbReference type="ChEBI" id="CHEBI:63576"/>
    </ligand>
</feature>
<dbReference type="InterPro" id="IPR026585">
    <property type="entry name" value="GlgE"/>
</dbReference>
<comment type="similarity">
    <text evidence="6">Belongs to the glycosyl hydrolase 13 family. GlgE subfamily.</text>
</comment>
<dbReference type="InterPro" id="IPR021828">
    <property type="entry name" value="GlgE_dom_N/S"/>
</dbReference>
<accession>A0A250IQJ6</accession>
<dbReference type="GO" id="GO:0016758">
    <property type="term" value="F:hexosyltransferase activity"/>
    <property type="evidence" value="ECO:0007669"/>
    <property type="project" value="UniProtKB-UniRule"/>
</dbReference>
<comment type="function">
    <text evidence="6">Maltosyltransferase that uses maltose 1-phosphate (M1P) as the sugar donor to elongate linear or branched alpha-(1-&gt;4)-glucans. Is involved in a branched alpha-glucan biosynthetic pathway from trehalose, together with TreS, Mak and GlgB.</text>
</comment>
<feature type="binding site" evidence="6">
    <location>
        <position position="391"/>
    </location>
    <ligand>
        <name>alpha-maltose 1-phosphate</name>
        <dbReference type="ChEBI" id="CHEBI:63576"/>
    </ligand>
</feature>
<dbReference type="OrthoDB" id="9805159at2"/>
<dbReference type="CDD" id="cd11344">
    <property type="entry name" value="AmyAc_GlgE_like"/>
    <property type="match status" value="1"/>
</dbReference>
<organism evidence="8 9">
    <name type="scientific">Melittangium boletus DSM 14713</name>
    <dbReference type="NCBI Taxonomy" id="1294270"/>
    <lineage>
        <taxon>Bacteria</taxon>
        <taxon>Pseudomonadati</taxon>
        <taxon>Myxococcota</taxon>
        <taxon>Myxococcia</taxon>
        <taxon>Myxococcales</taxon>
        <taxon>Cystobacterineae</taxon>
        <taxon>Archangiaceae</taxon>
        <taxon>Melittangium</taxon>
    </lineage>
</organism>
<evidence type="ECO:0000256" key="3">
    <source>
        <dbReference type="ARBA" id="ARBA00022679"/>
    </source>
</evidence>
<evidence type="ECO:0000256" key="2">
    <source>
        <dbReference type="ARBA" id="ARBA00022676"/>
    </source>
</evidence>
<feature type="active site" description="Nucleophile" evidence="6">
    <location>
        <position position="390"/>
    </location>
</feature>
<comment type="catalytic activity">
    <reaction evidence="5 6">
        <text>alpha-maltose 1-phosphate + [(1-&gt;4)-alpha-D-glucosyl](n) = [(1-&gt;4)-alpha-D-glucosyl](n+2) + phosphate</text>
        <dbReference type="Rhea" id="RHEA:42692"/>
        <dbReference type="Rhea" id="RHEA-COMP:9584"/>
        <dbReference type="Rhea" id="RHEA-COMP:10183"/>
        <dbReference type="ChEBI" id="CHEBI:15444"/>
        <dbReference type="ChEBI" id="CHEBI:43474"/>
        <dbReference type="ChEBI" id="CHEBI:63576"/>
        <dbReference type="EC" id="2.4.99.16"/>
    </reaction>
</comment>
<dbReference type="RefSeq" id="WP_095981543.1">
    <property type="nucleotide sequence ID" value="NZ_CP022163.1"/>
</dbReference>
<evidence type="ECO:0000313" key="8">
    <source>
        <dbReference type="EMBL" id="ATB33522.1"/>
    </source>
</evidence>
<dbReference type="HAMAP" id="MF_02124">
    <property type="entry name" value="GlgE"/>
    <property type="match status" value="1"/>
</dbReference>
<feature type="binding site" evidence="6">
    <location>
        <position position="319"/>
    </location>
    <ligand>
        <name>alpha-maltose 1-phosphate</name>
        <dbReference type="ChEBI" id="CHEBI:63576"/>
    </ligand>
</feature>
<gene>
    <name evidence="6" type="primary">glgE</name>
    <name evidence="8" type="ORF">MEBOL_007020</name>
</gene>
<dbReference type="EMBL" id="CP022163">
    <property type="protein sequence ID" value="ATB33522.1"/>
    <property type="molecule type" value="Genomic_DNA"/>
</dbReference>
<dbReference type="SMART" id="SM00642">
    <property type="entry name" value="Aamy"/>
    <property type="match status" value="1"/>
</dbReference>
<dbReference type="InterPro" id="IPR013780">
    <property type="entry name" value="Glyco_hydro_b"/>
</dbReference>
<sequence>MSERIERIGSTVIENVRPQLDAGRWPVKRVEGESLTVQADIFKEGHDVLVAVVRWRQSVPRSQATEWAEVPMSSPKGNDLWEGSFPLTSNGRYEYTVEAWPDFFATWVTEIKRKVDVGRDVRSELLEGAAMLRAHAERARQDGNPDDAERMLKAATLFDQGMSPNAIAAAVDPELKRVASRYADRSVATRYDRVLEVFVDREKARYGSWYEFFPRSAPRDGRTHGTFKDAEKWLPYVQSLGFDVIYLPPVHPIGLKARKGKNNSLTAGPDDVGSPWAIGGPEGGHKAIHPQLGTLEDFARFVKEANAQGIEIAMDLAYQCSPDHPYVKEHPEWFLHRPDGTIKTAENPPKRYEDIVNFDWLGPARDTLWPELKSVVMHWVNLGVRIFRVDNPHTKPMQFWAWMIREVQTERPDIIFLAEAFTRPKVMKALAKLGFGQSYSYFTWRNFKAEMQEYLEELTQPPVSDYMRANFWPNTPDILPEFLQRSGPGGFRLRAAMAATLSSVWGMYCGYELCEGTPVAPGKEEYLDSEKYELKAWDLDRPGNIRDYIARLNGIRQRHRAFQLYDNLRFHPSENEQVMFYSKRTPDGTSQVLVAVSFDPYNAQDSVLYVPLEELGIQPDETYQVHELMTDTRSLWQGPTAQVRLTPEQPAAIWAIYRFRRSEQAFDYYE</sequence>
<keyword evidence="3 6" id="KW-0808">Transferase</keyword>
<keyword evidence="4 6" id="KW-0119">Carbohydrate metabolism</keyword>
<name>A0A250IQJ6_9BACT</name>
<dbReference type="InterPro" id="IPR049171">
    <property type="entry name" value="GLGE_C"/>
</dbReference>
<keyword evidence="2 6" id="KW-0328">Glycosyltransferase</keyword>
<dbReference type="SUPFAM" id="SSF51445">
    <property type="entry name" value="(Trans)glycosidases"/>
    <property type="match status" value="1"/>
</dbReference>
<dbReference type="Gene3D" id="3.20.20.80">
    <property type="entry name" value="Glycosidases"/>
    <property type="match status" value="1"/>
</dbReference>
<feature type="active site" description="Proton donor" evidence="6">
    <location>
        <position position="419"/>
    </location>
</feature>
<dbReference type="PANTHER" id="PTHR47786">
    <property type="entry name" value="ALPHA-1,4-GLUCAN:MALTOSE-1-PHOSPHATE MALTOSYLTRANSFERASE"/>
    <property type="match status" value="1"/>
</dbReference>
<dbReference type="GO" id="GO:0030979">
    <property type="term" value="P:alpha-glucan biosynthetic process"/>
    <property type="evidence" value="ECO:0007669"/>
    <property type="project" value="UniProtKB-UniRule"/>
</dbReference>
<evidence type="ECO:0000256" key="1">
    <source>
        <dbReference type="ARBA" id="ARBA00011738"/>
    </source>
</evidence>
<reference evidence="8 9" key="1">
    <citation type="submission" date="2017-06" db="EMBL/GenBank/DDBJ databases">
        <authorList>
            <person name="Kim H.J."/>
            <person name="Triplett B.A."/>
        </authorList>
    </citation>
    <scope>NUCLEOTIDE SEQUENCE [LARGE SCALE GENOMIC DNA]</scope>
    <source>
        <strain evidence="8 9">DSM 14713</strain>
    </source>
</reference>
<proteinExistence type="inferred from homology"/>
<dbReference type="InterPro" id="IPR013783">
    <property type="entry name" value="Ig-like_fold"/>
</dbReference>
<evidence type="ECO:0000259" key="7">
    <source>
        <dbReference type="SMART" id="SM00642"/>
    </source>
</evidence>
<keyword evidence="9" id="KW-1185">Reference proteome</keyword>
<dbReference type="AlphaFoldDB" id="A0A250IQJ6"/>
<dbReference type="KEGG" id="mbd:MEBOL_007020"/>
<dbReference type="Gene3D" id="1.20.58.80">
    <property type="entry name" value="Phosphotransferase system, lactose/cellobiose-type IIA subunit"/>
    <property type="match status" value="1"/>
</dbReference>
<dbReference type="EC" id="2.4.99.16" evidence="6"/>
<dbReference type="Gene3D" id="2.60.40.1180">
    <property type="entry name" value="Golgi alpha-mannosidase II"/>
    <property type="match status" value="1"/>
</dbReference>
<feature type="site" description="Transition state stabilizer" evidence="6">
    <location>
        <position position="477"/>
    </location>
</feature>
<dbReference type="Pfam" id="PF11896">
    <property type="entry name" value="GlgE_dom_N_S"/>
    <property type="match status" value="1"/>
</dbReference>
<evidence type="ECO:0000256" key="5">
    <source>
        <dbReference type="ARBA" id="ARBA00048735"/>
    </source>
</evidence>
<dbReference type="GO" id="GO:0004553">
    <property type="term" value="F:hydrolase activity, hydrolyzing O-glycosyl compounds"/>
    <property type="evidence" value="ECO:0007669"/>
    <property type="project" value="InterPro"/>
</dbReference>
<dbReference type="Gene3D" id="2.60.40.10">
    <property type="entry name" value="Immunoglobulins"/>
    <property type="match status" value="1"/>
</dbReference>
<protein>
    <recommendedName>
        <fullName evidence="6">Alpha-1,4-glucan:maltose-1-phosphate maltosyltransferase</fullName>
        <shortName evidence="6">GMPMT</shortName>
        <ecNumber evidence="6">2.4.99.16</ecNumber>
    </recommendedName>
    <alternativeName>
        <fullName evidence="6">(1-&gt;4)-alpha-D-glucan:maltose-1-phosphate alpha-D-maltosyltransferase</fullName>
    </alternativeName>
</protein>
<comment type="subunit">
    <text evidence="1 6">Homodimer.</text>
</comment>
<dbReference type="Proteomes" id="UP000217289">
    <property type="component" value="Chromosome"/>
</dbReference>